<accession>A0A1H2CT63</accession>
<gene>
    <name evidence="1" type="ORF">SAMN04489716_6755</name>
</gene>
<keyword evidence="2" id="KW-1185">Reference proteome</keyword>
<dbReference type="Proteomes" id="UP000198688">
    <property type="component" value="Chromosome I"/>
</dbReference>
<evidence type="ECO:0000313" key="2">
    <source>
        <dbReference type="Proteomes" id="UP000198688"/>
    </source>
</evidence>
<proteinExistence type="predicted"/>
<name>A0A1H2CT63_9ACTN</name>
<dbReference type="AlphaFoldDB" id="A0A1H2CT63"/>
<protein>
    <submittedName>
        <fullName evidence="1">Uncharacterized protein</fullName>
    </submittedName>
</protein>
<reference evidence="1 2" key="1">
    <citation type="submission" date="2016-10" db="EMBL/GenBank/DDBJ databases">
        <authorList>
            <person name="de Groot N.N."/>
        </authorList>
    </citation>
    <scope>NUCLEOTIDE SEQUENCE [LARGE SCALE GENOMIC DNA]</scope>
    <source>
        <strain evidence="1 2">DSM 43941</strain>
    </source>
</reference>
<evidence type="ECO:0000313" key="1">
    <source>
        <dbReference type="EMBL" id="SDT73705.1"/>
    </source>
</evidence>
<sequence length="29" mass="2888">MGVSPALIGDFLEGTTAIGLPEASEVTVL</sequence>
<dbReference type="EMBL" id="LT629758">
    <property type="protein sequence ID" value="SDT73705.1"/>
    <property type="molecule type" value="Genomic_DNA"/>
</dbReference>
<organism evidence="1 2">
    <name type="scientific">Actinoplanes derwentensis</name>
    <dbReference type="NCBI Taxonomy" id="113562"/>
    <lineage>
        <taxon>Bacteria</taxon>
        <taxon>Bacillati</taxon>
        <taxon>Actinomycetota</taxon>
        <taxon>Actinomycetes</taxon>
        <taxon>Micromonosporales</taxon>
        <taxon>Micromonosporaceae</taxon>
        <taxon>Actinoplanes</taxon>
    </lineage>
</organism>